<evidence type="ECO:0000259" key="1">
    <source>
        <dbReference type="Pfam" id="PF17762"/>
    </source>
</evidence>
<dbReference type="PANTHER" id="PTHR33375:SF1">
    <property type="entry name" value="CHROMOSOME-PARTITIONING PROTEIN PARB-RELATED"/>
    <property type="match status" value="1"/>
</dbReference>
<dbReference type="AlphaFoldDB" id="X1RPS4"/>
<accession>X1RPS4</accession>
<protein>
    <recommendedName>
        <fullName evidence="1">ParB/Spo0J HTH domain-containing protein</fullName>
    </recommendedName>
</protein>
<dbReference type="GO" id="GO:0045881">
    <property type="term" value="P:positive regulation of sporulation resulting in formation of a cellular spore"/>
    <property type="evidence" value="ECO:0007669"/>
    <property type="project" value="TreeGrafter"/>
</dbReference>
<reference evidence="2" key="1">
    <citation type="journal article" date="2014" name="Front. Microbiol.">
        <title>High frequency of phylogenetically diverse reductive dehalogenase-homologous genes in deep subseafloor sedimentary metagenomes.</title>
        <authorList>
            <person name="Kawai M."/>
            <person name="Futagami T."/>
            <person name="Toyoda A."/>
            <person name="Takaki Y."/>
            <person name="Nishi S."/>
            <person name="Hori S."/>
            <person name="Arai W."/>
            <person name="Tsubouchi T."/>
            <person name="Morono Y."/>
            <person name="Uchiyama I."/>
            <person name="Ito T."/>
            <person name="Fujiyama A."/>
            <person name="Inagaki F."/>
            <person name="Takami H."/>
        </authorList>
    </citation>
    <scope>NUCLEOTIDE SEQUENCE</scope>
    <source>
        <strain evidence="2">Expedition CK06-06</strain>
    </source>
</reference>
<dbReference type="GO" id="GO:0007059">
    <property type="term" value="P:chromosome segregation"/>
    <property type="evidence" value="ECO:0007669"/>
    <property type="project" value="TreeGrafter"/>
</dbReference>
<name>X1RPS4_9ZZZZ</name>
<sequence>LHENVKRLPLNHVDQGNTFVHMREKFSMTEQHIALSFGKSVAYISQHITLVSQDEELISSVRDNRITFSQAREIMTVKDKRFRQYLLKTCEDSGLTVELLRIWIKNHENGLLLNPPPADSDESFSSIPETPQYLRTCQACGKPTDIKDIRPVFYCPPCDTAIRNAILEEKSKNTPNNIPPDA</sequence>
<organism evidence="2">
    <name type="scientific">marine sediment metagenome</name>
    <dbReference type="NCBI Taxonomy" id="412755"/>
    <lineage>
        <taxon>unclassified sequences</taxon>
        <taxon>metagenomes</taxon>
        <taxon>ecological metagenomes</taxon>
    </lineage>
</organism>
<dbReference type="Pfam" id="PF17762">
    <property type="entry name" value="HTH_ParB"/>
    <property type="match status" value="1"/>
</dbReference>
<dbReference type="EMBL" id="BARW01015022">
    <property type="protein sequence ID" value="GAI82757.1"/>
    <property type="molecule type" value="Genomic_DNA"/>
</dbReference>
<dbReference type="GO" id="GO:0005694">
    <property type="term" value="C:chromosome"/>
    <property type="evidence" value="ECO:0007669"/>
    <property type="project" value="TreeGrafter"/>
</dbReference>
<evidence type="ECO:0000313" key="2">
    <source>
        <dbReference type="EMBL" id="GAI82757.1"/>
    </source>
</evidence>
<feature type="non-terminal residue" evidence="2">
    <location>
        <position position="1"/>
    </location>
</feature>
<dbReference type="PANTHER" id="PTHR33375">
    <property type="entry name" value="CHROMOSOME-PARTITIONING PROTEIN PARB-RELATED"/>
    <property type="match status" value="1"/>
</dbReference>
<dbReference type="SUPFAM" id="SSF109709">
    <property type="entry name" value="KorB DNA-binding domain-like"/>
    <property type="match status" value="1"/>
</dbReference>
<comment type="caution">
    <text evidence="2">The sequence shown here is derived from an EMBL/GenBank/DDBJ whole genome shotgun (WGS) entry which is preliminary data.</text>
</comment>
<dbReference type="InterPro" id="IPR050336">
    <property type="entry name" value="Chromosome_partition/occlusion"/>
</dbReference>
<dbReference type="Gene3D" id="1.10.10.2830">
    <property type="match status" value="1"/>
</dbReference>
<proteinExistence type="predicted"/>
<gene>
    <name evidence="2" type="ORF">S12H4_26470</name>
</gene>
<dbReference type="InterPro" id="IPR041468">
    <property type="entry name" value="HTH_ParB/Spo0J"/>
</dbReference>
<feature type="domain" description="ParB/Spo0J HTH" evidence="1">
    <location>
        <begin position="10"/>
        <end position="106"/>
    </location>
</feature>